<reference evidence="1 2" key="1">
    <citation type="journal article" date="2013" name="Curr. Biol.">
        <title>The Genome of the Foraminiferan Reticulomyxa filosa.</title>
        <authorList>
            <person name="Glockner G."/>
            <person name="Hulsmann N."/>
            <person name="Schleicher M."/>
            <person name="Noegel A.A."/>
            <person name="Eichinger L."/>
            <person name="Gallinger C."/>
            <person name="Pawlowski J."/>
            <person name="Sierra R."/>
            <person name="Euteneuer U."/>
            <person name="Pillet L."/>
            <person name="Moustafa A."/>
            <person name="Platzer M."/>
            <person name="Groth M."/>
            <person name="Szafranski K."/>
            <person name="Schliwa M."/>
        </authorList>
    </citation>
    <scope>NUCLEOTIDE SEQUENCE [LARGE SCALE GENOMIC DNA]</scope>
</reference>
<dbReference type="EMBL" id="ASPP01019312">
    <property type="protein sequence ID" value="ETO15262.1"/>
    <property type="molecule type" value="Genomic_DNA"/>
</dbReference>
<name>X6MP88_RETFI</name>
<protein>
    <submittedName>
        <fullName evidence="1">Uncharacterized protein</fullName>
    </submittedName>
</protein>
<sequence length="97" mass="11676">NKYTLENTQSSKKRKLIPMKCSHYNFNTIQCTKEYENLVYVDFSKKLLDKGLTSVSLLFELFHYNFNKQKDICKMKTEECFHLLVIYTINIQQFETM</sequence>
<gene>
    <name evidence="1" type="ORF">RFI_22102</name>
</gene>
<evidence type="ECO:0000313" key="2">
    <source>
        <dbReference type="Proteomes" id="UP000023152"/>
    </source>
</evidence>
<dbReference type="AlphaFoldDB" id="X6MP88"/>
<keyword evidence="2" id="KW-1185">Reference proteome</keyword>
<proteinExistence type="predicted"/>
<accession>X6MP88</accession>
<dbReference type="Proteomes" id="UP000023152">
    <property type="component" value="Unassembled WGS sequence"/>
</dbReference>
<evidence type="ECO:0000313" key="1">
    <source>
        <dbReference type="EMBL" id="ETO15262.1"/>
    </source>
</evidence>
<comment type="caution">
    <text evidence="1">The sequence shown here is derived from an EMBL/GenBank/DDBJ whole genome shotgun (WGS) entry which is preliminary data.</text>
</comment>
<feature type="non-terminal residue" evidence="1">
    <location>
        <position position="1"/>
    </location>
</feature>
<organism evidence="1 2">
    <name type="scientific">Reticulomyxa filosa</name>
    <dbReference type="NCBI Taxonomy" id="46433"/>
    <lineage>
        <taxon>Eukaryota</taxon>
        <taxon>Sar</taxon>
        <taxon>Rhizaria</taxon>
        <taxon>Retaria</taxon>
        <taxon>Foraminifera</taxon>
        <taxon>Monothalamids</taxon>
        <taxon>Reticulomyxidae</taxon>
        <taxon>Reticulomyxa</taxon>
    </lineage>
</organism>